<evidence type="ECO:0000313" key="3">
    <source>
        <dbReference type="EMBL" id="MCZ3372286.1"/>
    </source>
</evidence>
<dbReference type="AlphaFoldDB" id="A0A9E4ZUC5"/>
<evidence type="ECO:0000256" key="1">
    <source>
        <dbReference type="SAM" id="MobiDB-lite"/>
    </source>
</evidence>
<protein>
    <submittedName>
        <fullName evidence="2">Uncharacterized protein</fullName>
    </submittedName>
</protein>
<proteinExistence type="predicted"/>
<evidence type="ECO:0000313" key="2">
    <source>
        <dbReference type="EMBL" id="MCZ3364532.1"/>
    </source>
</evidence>
<keyword evidence="4" id="KW-1185">Reference proteome</keyword>
<dbReference type="Proteomes" id="UP001068021">
    <property type="component" value="Unassembled WGS sequence"/>
</dbReference>
<sequence>MNKGGLGSDMGSMLERREKKKSQRSESTAEKVNAVLLEELHDKIKNQPRISFWDPESKIVLNYLKETKPKFSISKEISSVLQEYLKKEYPEIWAEVKELRTE</sequence>
<dbReference type="EMBL" id="JAPVER010000018">
    <property type="protein sequence ID" value="MCZ3364532.1"/>
    <property type="molecule type" value="Genomic_DNA"/>
</dbReference>
<accession>A0A9E4ZUC5</accession>
<dbReference type="Proteomes" id="UP001074446">
    <property type="component" value="Unassembled WGS sequence"/>
</dbReference>
<name>A0A9E4ZUC5_9EURY</name>
<organism evidence="2 4">
    <name type="scientific">Methanobacterium veterum</name>
    <dbReference type="NCBI Taxonomy" id="408577"/>
    <lineage>
        <taxon>Archaea</taxon>
        <taxon>Methanobacteriati</taxon>
        <taxon>Methanobacteriota</taxon>
        <taxon>Methanomada group</taxon>
        <taxon>Methanobacteria</taxon>
        <taxon>Methanobacteriales</taxon>
        <taxon>Methanobacteriaceae</taxon>
        <taxon>Methanobacterium</taxon>
    </lineage>
</organism>
<dbReference type="RefSeq" id="WP_052375897.1">
    <property type="nucleotide sequence ID" value="NZ_JAPVER010000018.1"/>
</dbReference>
<gene>
    <name evidence="3" type="ORF">O3H35_06545</name>
    <name evidence="2" type="ORF">O3H54_01430</name>
</gene>
<dbReference type="EMBL" id="JAPVES010000030">
    <property type="protein sequence ID" value="MCZ3372286.1"/>
    <property type="molecule type" value="Genomic_DNA"/>
</dbReference>
<evidence type="ECO:0000313" key="4">
    <source>
        <dbReference type="Proteomes" id="UP001068021"/>
    </source>
</evidence>
<comment type="caution">
    <text evidence="2">The sequence shown here is derived from an EMBL/GenBank/DDBJ whole genome shotgun (WGS) entry which is preliminary data.</text>
</comment>
<reference evidence="2" key="1">
    <citation type="submission" date="2022-12" db="EMBL/GenBank/DDBJ databases">
        <title>Reclassification of two methanogenic archaea species isolated from the Kolyma lowland permafrost.</title>
        <authorList>
            <person name="Trubitsyn V.E."/>
            <person name="Rivkina E.M."/>
            <person name="Shcherbakova V.A."/>
        </authorList>
    </citation>
    <scope>NUCLEOTIDE SEQUENCE</scope>
    <source>
        <strain evidence="2">M2</strain>
        <strain evidence="3">MK4</strain>
    </source>
</reference>
<feature type="region of interest" description="Disordered" evidence="1">
    <location>
        <begin position="1"/>
        <end position="29"/>
    </location>
</feature>